<feature type="binding site" evidence="8">
    <location>
        <position position="191"/>
    </location>
    <ligand>
        <name>substrate</name>
    </ligand>
</feature>
<evidence type="ECO:0000259" key="9">
    <source>
        <dbReference type="SMART" id="SM00359"/>
    </source>
</evidence>
<dbReference type="GO" id="GO:0003723">
    <property type="term" value="F:RNA binding"/>
    <property type="evidence" value="ECO:0007669"/>
    <property type="project" value="InterPro"/>
</dbReference>
<evidence type="ECO:0000256" key="5">
    <source>
        <dbReference type="ARBA" id="ARBA00022741"/>
    </source>
</evidence>
<evidence type="ECO:0000256" key="6">
    <source>
        <dbReference type="ARBA" id="ARBA00022777"/>
    </source>
</evidence>
<dbReference type="GO" id="GO:0005829">
    <property type="term" value="C:cytosol"/>
    <property type="evidence" value="ECO:0007669"/>
    <property type="project" value="TreeGrafter"/>
</dbReference>
<dbReference type="InterPro" id="IPR011529">
    <property type="entry name" value="Glu_5kinase"/>
</dbReference>
<dbReference type="PANTHER" id="PTHR43654:SF1">
    <property type="entry name" value="ISOPENTENYL PHOSPHATE KINASE"/>
    <property type="match status" value="1"/>
</dbReference>
<dbReference type="eggNOG" id="COG0263">
    <property type="taxonomic scope" value="Bacteria"/>
</dbReference>
<protein>
    <recommendedName>
        <fullName evidence="8">Glutamate 5-kinase</fullName>
        <ecNumber evidence="8">2.7.2.11</ecNumber>
    </recommendedName>
    <alternativeName>
        <fullName evidence="8">Gamma-glutamyl kinase</fullName>
        <shortName evidence="8">GK</shortName>
    </alternativeName>
</protein>
<feature type="binding site" evidence="8">
    <location>
        <position position="203"/>
    </location>
    <ligand>
        <name>substrate</name>
    </ligand>
</feature>
<evidence type="ECO:0000256" key="1">
    <source>
        <dbReference type="ARBA" id="ARBA00022490"/>
    </source>
</evidence>
<dbReference type="AlphaFoldDB" id="A0A090QUD7"/>
<dbReference type="PIRSF" id="PIRSF000729">
    <property type="entry name" value="GK"/>
    <property type="match status" value="1"/>
</dbReference>
<evidence type="ECO:0000256" key="2">
    <source>
        <dbReference type="ARBA" id="ARBA00022605"/>
    </source>
</evidence>
<keyword evidence="6 8" id="KW-0418">Kinase</keyword>
<comment type="pathway">
    <text evidence="8">Amino-acid biosynthesis; L-proline biosynthesis; L-glutamate 5-semialdehyde from L-glutamate: step 1/2.</text>
</comment>
<dbReference type="GO" id="GO:0055129">
    <property type="term" value="P:L-proline biosynthetic process"/>
    <property type="evidence" value="ECO:0007669"/>
    <property type="project" value="UniProtKB-UniRule"/>
</dbReference>
<dbReference type="InterPro" id="IPR001057">
    <property type="entry name" value="Glu/AcGlu_kinase"/>
</dbReference>
<evidence type="ECO:0000256" key="8">
    <source>
        <dbReference type="HAMAP-Rule" id="MF_00456"/>
    </source>
</evidence>
<feature type="binding site" evidence="8">
    <location>
        <position position="104"/>
    </location>
    <ligand>
        <name>substrate</name>
    </ligand>
</feature>
<reference evidence="10 11" key="1">
    <citation type="journal article" date="2014" name="Genome Announc.">
        <title>Draft Genome Sequences of Two Vibrionaceae Species, Vibrio ponticus C121 and Photobacterium aphoticum C119, Isolated as Coral Reef Microbiota.</title>
        <authorList>
            <person name="Al-saari N."/>
            <person name="Meirelles P.M."/>
            <person name="Mino S."/>
            <person name="Suda W."/>
            <person name="Oshima K."/>
            <person name="Hattori M."/>
            <person name="Ohkuma M."/>
            <person name="Thompson F.L."/>
            <person name="Gomez-Gil B."/>
            <person name="Sawabe T."/>
            <person name="Sawabe T."/>
        </authorList>
    </citation>
    <scope>NUCLEOTIDE SEQUENCE [LARGE SCALE GENOMIC DNA]</scope>
    <source>
        <strain evidence="10 11">JCM 19237</strain>
    </source>
</reference>
<evidence type="ECO:0000256" key="3">
    <source>
        <dbReference type="ARBA" id="ARBA00022650"/>
    </source>
</evidence>
<evidence type="ECO:0000313" key="11">
    <source>
        <dbReference type="Proteomes" id="UP000029227"/>
    </source>
</evidence>
<keyword evidence="2 8" id="KW-0028">Amino-acid biosynthesis</keyword>
<name>A0A090QUD7_9GAMM</name>
<feature type="binding site" evidence="8">
    <location>
        <position position="64"/>
    </location>
    <ligand>
        <name>ATP</name>
        <dbReference type="ChEBI" id="CHEBI:30616"/>
    </ligand>
</feature>
<feature type="domain" description="PUA" evidence="9">
    <location>
        <begin position="331"/>
        <end position="414"/>
    </location>
</feature>
<keyword evidence="7 8" id="KW-0067">ATP-binding</keyword>
<dbReference type="SMART" id="SM00359">
    <property type="entry name" value="PUA"/>
    <property type="match status" value="1"/>
</dbReference>
<evidence type="ECO:0000256" key="7">
    <source>
        <dbReference type="ARBA" id="ARBA00022840"/>
    </source>
</evidence>
<dbReference type="Gene3D" id="3.40.1160.10">
    <property type="entry name" value="Acetylglutamate kinase-like"/>
    <property type="match status" value="2"/>
</dbReference>
<organism evidence="10 11">
    <name type="scientific">Photobacterium aphoticum</name>
    <dbReference type="NCBI Taxonomy" id="754436"/>
    <lineage>
        <taxon>Bacteria</taxon>
        <taxon>Pseudomonadati</taxon>
        <taxon>Pseudomonadota</taxon>
        <taxon>Gammaproteobacteria</taxon>
        <taxon>Vibrionales</taxon>
        <taxon>Vibrionaceae</taxon>
        <taxon>Photobacterium</taxon>
    </lineage>
</organism>
<comment type="catalytic activity">
    <reaction evidence="8">
        <text>L-glutamate + ATP = L-glutamyl 5-phosphate + ADP</text>
        <dbReference type="Rhea" id="RHEA:14877"/>
        <dbReference type="ChEBI" id="CHEBI:29985"/>
        <dbReference type="ChEBI" id="CHEBI:30616"/>
        <dbReference type="ChEBI" id="CHEBI:58274"/>
        <dbReference type="ChEBI" id="CHEBI:456216"/>
        <dbReference type="EC" id="2.7.2.11"/>
    </reaction>
</comment>
<sequence>MRLVGAFFLCFKMGIDTTSAYSSFLIDPMAETNSLNGQKTDLAGAHAVSHHQAVEKASQTIVVKLGTSVLTGGTLKLDRAHMVELVRQCALLRRDGHKVIIVTSGAIAAGREHLGYPELPKTMASKQLLAAVGQSRLIQEWESLFEIYGLHIGQMLLTRADLDDRERYLNARDMIVALLDNGIIPVVNENDAVATTEIKVGDNDNLSALVGILGGADKLLLLTDQPGLFTADPRNNPEAELIREVHTIDETLRRIAGGSVGGLGTGGMATKLQAADVARRAGIEVIIAAGRRPDVIADLAKGESVGTRFLPLESPLESRKRWILAGPPPAGDIVIDDGAAAAVQQRGSSLLSKGITIVKGDFERGEVARIFNAKGELLARGISRYSSKDLAKIAGKHSQDIHQVLGYEYGHVAVHRDDLVVI</sequence>
<evidence type="ECO:0000313" key="10">
    <source>
        <dbReference type="EMBL" id="GAL06815.1"/>
    </source>
</evidence>
<dbReference type="Pfam" id="PF00696">
    <property type="entry name" value="AA_kinase"/>
    <property type="match status" value="1"/>
</dbReference>
<dbReference type="InterPro" id="IPR019797">
    <property type="entry name" value="Glutamate_5-kinase_CS"/>
</dbReference>
<keyword evidence="5 8" id="KW-0547">Nucleotide-binding</keyword>
<dbReference type="InterPro" id="IPR002478">
    <property type="entry name" value="PUA"/>
</dbReference>
<keyword evidence="1 8" id="KW-0963">Cytoplasm</keyword>
<dbReference type="PANTHER" id="PTHR43654">
    <property type="entry name" value="GLUTAMATE 5-KINASE"/>
    <property type="match status" value="1"/>
</dbReference>
<dbReference type="NCBIfam" id="TIGR01027">
    <property type="entry name" value="proB"/>
    <property type="match status" value="1"/>
</dbReference>
<dbReference type="FunFam" id="2.30.130.10:FF:000003">
    <property type="entry name" value="Glutamate 5-kinase"/>
    <property type="match status" value="1"/>
</dbReference>
<comment type="subcellular location">
    <subcellularLocation>
        <location evidence="8">Cytoplasm</location>
    </subcellularLocation>
</comment>
<dbReference type="CDD" id="cd21157">
    <property type="entry name" value="PUA_G5K"/>
    <property type="match status" value="1"/>
</dbReference>
<keyword evidence="4 8" id="KW-0808">Transferase</keyword>
<dbReference type="PROSITE" id="PS00902">
    <property type="entry name" value="GLUTAMATE_5_KINASE"/>
    <property type="match status" value="1"/>
</dbReference>
<dbReference type="UniPathway" id="UPA00098">
    <property type="reaction ID" value="UER00359"/>
</dbReference>
<dbReference type="EMBL" id="BBMN01000013">
    <property type="protein sequence ID" value="GAL06815.1"/>
    <property type="molecule type" value="Genomic_DNA"/>
</dbReference>
<dbReference type="CDD" id="cd04242">
    <property type="entry name" value="AAK_G5K_ProB"/>
    <property type="match status" value="1"/>
</dbReference>
<dbReference type="SUPFAM" id="SSF53633">
    <property type="entry name" value="Carbamate kinase-like"/>
    <property type="match status" value="1"/>
</dbReference>
<dbReference type="Pfam" id="PF01472">
    <property type="entry name" value="PUA"/>
    <property type="match status" value="1"/>
</dbReference>
<dbReference type="EC" id="2.7.2.11" evidence="8"/>
<comment type="function">
    <text evidence="8">Catalyzes the transfer of a phosphate group to glutamate to form L-glutamate 5-phosphate.</text>
</comment>
<feature type="binding site" evidence="8">
    <location>
        <begin position="223"/>
        <end position="224"/>
    </location>
    <ligand>
        <name>ATP</name>
        <dbReference type="ChEBI" id="CHEBI:30616"/>
    </ligand>
</feature>
<comment type="caution">
    <text evidence="10">The sequence shown here is derived from an EMBL/GenBank/DDBJ whole genome shotgun (WGS) entry which is preliminary data.</text>
</comment>
<dbReference type="InterPro" id="IPR015947">
    <property type="entry name" value="PUA-like_sf"/>
</dbReference>
<dbReference type="InterPro" id="IPR036393">
    <property type="entry name" value="AceGlu_kinase-like_sf"/>
</dbReference>
<dbReference type="STRING" id="754436.JCM19237_3881"/>
<dbReference type="Proteomes" id="UP000029227">
    <property type="component" value="Unassembled WGS sequence"/>
</dbReference>
<dbReference type="GO" id="GO:0004349">
    <property type="term" value="F:glutamate 5-kinase activity"/>
    <property type="evidence" value="ECO:0007669"/>
    <property type="project" value="UniProtKB-UniRule"/>
</dbReference>
<dbReference type="GO" id="GO:0005524">
    <property type="term" value="F:ATP binding"/>
    <property type="evidence" value="ECO:0007669"/>
    <property type="project" value="UniProtKB-KW"/>
</dbReference>
<dbReference type="InterPro" id="IPR041739">
    <property type="entry name" value="G5K_ProB"/>
</dbReference>
<gene>
    <name evidence="8" type="primary">proB</name>
    <name evidence="10" type="ORF">JCM19237_3881</name>
</gene>
<dbReference type="InterPro" id="IPR005715">
    <property type="entry name" value="Glu_5kinase/COase_Synthase"/>
</dbReference>
<dbReference type="PRINTS" id="PR00474">
    <property type="entry name" value="GLU5KINASE"/>
</dbReference>
<proteinExistence type="inferred from homology"/>
<dbReference type="Gene3D" id="2.30.130.10">
    <property type="entry name" value="PUA domain"/>
    <property type="match status" value="1"/>
</dbReference>
<accession>A0A090QUD7</accession>
<dbReference type="InterPro" id="IPR036974">
    <property type="entry name" value="PUA_sf"/>
</dbReference>
<dbReference type="InterPro" id="IPR001048">
    <property type="entry name" value="Asp/Glu/Uridylate_kinase"/>
</dbReference>
<dbReference type="PROSITE" id="PS50890">
    <property type="entry name" value="PUA"/>
    <property type="match status" value="1"/>
</dbReference>
<dbReference type="HAMAP" id="MF_00456">
    <property type="entry name" value="ProB"/>
    <property type="match status" value="1"/>
</dbReference>
<keyword evidence="3 8" id="KW-0641">Proline biosynthesis</keyword>
<feature type="binding site" evidence="8">
    <location>
        <begin position="265"/>
        <end position="271"/>
    </location>
    <ligand>
        <name>ATP</name>
        <dbReference type="ChEBI" id="CHEBI:30616"/>
    </ligand>
</feature>
<dbReference type="SUPFAM" id="SSF88697">
    <property type="entry name" value="PUA domain-like"/>
    <property type="match status" value="1"/>
</dbReference>
<evidence type="ECO:0000256" key="4">
    <source>
        <dbReference type="ARBA" id="ARBA00022679"/>
    </source>
</evidence>
<dbReference type="FunFam" id="3.40.1160.10:FF:000006">
    <property type="entry name" value="Glutamate 5-kinase"/>
    <property type="match status" value="1"/>
</dbReference>
<comment type="similarity">
    <text evidence="8">Belongs to the glutamate 5-kinase family.</text>
</comment>